<comment type="subcellular location">
    <subcellularLocation>
        <location evidence="1">Mitochondrion</location>
    </subcellularLocation>
</comment>
<reference evidence="13" key="2">
    <citation type="submission" date="2013-12" db="EMBL/GenBank/DDBJ databases">
        <title>Evolution of pathogenesis and genome organization in the Tremellales.</title>
        <authorList>
            <person name="Cuomo C."/>
            <person name="Litvintseva A."/>
            <person name="Heitman J."/>
            <person name="Chen Y."/>
            <person name="Sun S."/>
            <person name="Springer D."/>
            <person name="Dromer F."/>
            <person name="Young S."/>
            <person name="Zeng Q."/>
            <person name="Chapman S."/>
            <person name="Gujja S."/>
            <person name="Saif S."/>
            <person name="Birren B."/>
        </authorList>
    </citation>
    <scope>NUCLEOTIDE SEQUENCE [LARGE SCALE GENOMIC DNA]</scope>
    <source>
        <strain evidence="13">BCC8398</strain>
    </source>
</reference>
<dbReference type="Proteomes" id="UP000092666">
    <property type="component" value="Unassembled WGS sequence"/>
</dbReference>
<dbReference type="GO" id="GO:0003723">
    <property type="term" value="F:RNA binding"/>
    <property type="evidence" value="ECO:0007669"/>
    <property type="project" value="UniProtKB-UniRule"/>
</dbReference>
<feature type="domain" description="RNase III" evidence="11">
    <location>
        <begin position="136"/>
        <end position="310"/>
    </location>
</feature>
<dbReference type="Gene3D" id="1.10.1520.10">
    <property type="entry name" value="Ribonuclease III domain"/>
    <property type="match status" value="1"/>
</dbReference>
<evidence type="ECO:0000259" key="10">
    <source>
        <dbReference type="PROSITE" id="PS50137"/>
    </source>
</evidence>
<dbReference type="InterPro" id="IPR036389">
    <property type="entry name" value="RNase_III_sf"/>
</dbReference>
<gene>
    <name evidence="12" type="ORF">I316_05104</name>
</gene>
<dbReference type="GO" id="GO:0004525">
    <property type="term" value="F:ribonuclease III activity"/>
    <property type="evidence" value="ECO:0007669"/>
    <property type="project" value="InterPro"/>
</dbReference>
<dbReference type="Gene3D" id="3.30.160.20">
    <property type="match status" value="1"/>
</dbReference>
<comment type="similarity">
    <text evidence="6">Belongs to the ribonuclease III family. Mitochondrion-specific ribosomal protein mL44 subfamily.</text>
</comment>
<evidence type="ECO:0000256" key="3">
    <source>
        <dbReference type="ARBA" id="ARBA00022980"/>
    </source>
</evidence>
<dbReference type="SMART" id="SM00535">
    <property type="entry name" value="RIBOc"/>
    <property type="match status" value="1"/>
</dbReference>
<dbReference type="AlphaFoldDB" id="A0A1B9GQM5"/>
<dbReference type="GO" id="GO:0003735">
    <property type="term" value="F:structural constituent of ribosome"/>
    <property type="evidence" value="ECO:0007669"/>
    <property type="project" value="TreeGrafter"/>
</dbReference>
<dbReference type="EMBL" id="KV700126">
    <property type="protein sequence ID" value="OCF33362.1"/>
    <property type="molecule type" value="Genomic_DNA"/>
</dbReference>
<name>A0A1B9GQM5_9TREE</name>
<organism evidence="12 13">
    <name type="scientific">Kwoniella heveanensis BCC8398</name>
    <dbReference type="NCBI Taxonomy" id="1296120"/>
    <lineage>
        <taxon>Eukaryota</taxon>
        <taxon>Fungi</taxon>
        <taxon>Dikarya</taxon>
        <taxon>Basidiomycota</taxon>
        <taxon>Agaricomycotina</taxon>
        <taxon>Tremellomycetes</taxon>
        <taxon>Tremellales</taxon>
        <taxon>Cryptococcaceae</taxon>
        <taxon>Kwoniella</taxon>
    </lineage>
</organism>
<dbReference type="PROSITE" id="PS50137">
    <property type="entry name" value="DS_RBD"/>
    <property type="match status" value="1"/>
</dbReference>
<dbReference type="CDD" id="cd00593">
    <property type="entry name" value="RIBOc"/>
    <property type="match status" value="1"/>
</dbReference>
<keyword evidence="4" id="KW-0496">Mitochondrion</keyword>
<evidence type="ECO:0000259" key="11">
    <source>
        <dbReference type="PROSITE" id="PS50142"/>
    </source>
</evidence>
<dbReference type="PANTHER" id="PTHR11207">
    <property type="entry name" value="RIBONUCLEASE III"/>
    <property type="match status" value="1"/>
</dbReference>
<dbReference type="InterPro" id="IPR044444">
    <property type="entry name" value="Ribosomal_mL44_DSRM_metazoa"/>
</dbReference>
<keyword evidence="5" id="KW-0687">Ribonucleoprotein</keyword>
<dbReference type="PROSITE" id="PS50142">
    <property type="entry name" value="RNASE_3_2"/>
    <property type="match status" value="1"/>
</dbReference>
<keyword evidence="13" id="KW-1185">Reference proteome</keyword>
<dbReference type="GO" id="GO:0005739">
    <property type="term" value="C:mitochondrion"/>
    <property type="evidence" value="ECO:0007669"/>
    <property type="project" value="TreeGrafter"/>
</dbReference>
<dbReference type="STRING" id="1296120.A0A1B9GQM5"/>
<dbReference type="InterPro" id="IPR014720">
    <property type="entry name" value="dsRBD_dom"/>
</dbReference>
<evidence type="ECO:0000256" key="4">
    <source>
        <dbReference type="ARBA" id="ARBA00023128"/>
    </source>
</evidence>
<dbReference type="SUPFAM" id="SSF54768">
    <property type="entry name" value="dsRNA-binding domain-like"/>
    <property type="match status" value="1"/>
</dbReference>
<evidence type="ECO:0000256" key="5">
    <source>
        <dbReference type="ARBA" id="ARBA00023274"/>
    </source>
</evidence>
<protein>
    <recommendedName>
        <fullName evidence="7">Large ribosomal subunit protein mL44</fullName>
    </recommendedName>
</protein>
<evidence type="ECO:0000313" key="13">
    <source>
        <dbReference type="Proteomes" id="UP000092666"/>
    </source>
</evidence>
<dbReference type="InterPro" id="IPR000999">
    <property type="entry name" value="RNase_III_dom"/>
</dbReference>
<evidence type="ECO:0000256" key="2">
    <source>
        <dbReference type="ARBA" id="ARBA00022884"/>
    </source>
</evidence>
<dbReference type="Pfam" id="PF22892">
    <property type="entry name" value="DSRM_MRPL44"/>
    <property type="match status" value="1"/>
</dbReference>
<dbReference type="PANTHER" id="PTHR11207:SF32">
    <property type="entry name" value="LARGE RIBOSOMAL SUBUNIT PROTEIN ML44"/>
    <property type="match status" value="1"/>
</dbReference>
<dbReference type="GO" id="GO:0006396">
    <property type="term" value="P:RNA processing"/>
    <property type="evidence" value="ECO:0007669"/>
    <property type="project" value="InterPro"/>
</dbReference>
<feature type="region of interest" description="Disordered" evidence="9">
    <location>
        <begin position="52"/>
        <end position="71"/>
    </location>
</feature>
<evidence type="ECO:0000256" key="6">
    <source>
        <dbReference type="ARBA" id="ARBA00024034"/>
    </source>
</evidence>
<reference evidence="12 13" key="1">
    <citation type="submission" date="2013-07" db="EMBL/GenBank/DDBJ databases">
        <title>The Genome Sequence of Cryptococcus heveanensis BCC8398.</title>
        <authorList>
            <consortium name="The Broad Institute Genome Sequencing Platform"/>
            <person name="Cuomo C."/>
            <person name="Litvintseva A."/>
            <person name="Chen Y."/>
            <person name="Heitman J."/>
            <person name="Sun S."/>
            <person name="Springer D."/>
            <person name="Dromer F."/>
            <person name="Young S.K."/>
            <person name="Zeng Q."/>
            <person name="Gargeya S."/>
            <person name="Fitzgerald M."/>
            <person name="Abouelleil A."/>
            <person name="Alvarado L."/>
            <person name="Berlin A.M."/>
            <person name="Chapman S.B."/>
            <person name="Dewar J."/>
            <person name="Goldberg J."/>
            <person name="Griggs A."/>
            <person name="Gujja S."/>
            <person name="Hansen M."/>
            <person name="Howarth C."/>
            <person name="Imamovic A."/>
            <person name="Larimer J."/>
            <person name="McCowan C."/>
            <person name="Murphy C."/>
            <person name="Pearson M."/>
            <person name="Priest M."/>
            <person name="Roberts A."/>
            <person name="Saif S."/>
            <person name="Shea T."/>
            <person name="Sykes S."/>
            <person name="Wortman J."/>
            <person name="Nusbaum C."/>
            <person name="Birren B."/>
        </authorList>
    </citation>
    <scope>NUCLEOTIDE SEQUENCE [LARGE SCALE GENOMIC DNA]</scope>
    <source>
        <strain evidence="12 13">BCC8398</strain>
    </source>
</reference>
<evidence type="ECO:0000256" key="1">
    <source>
        <dbReference type="ARBA" id="ARBA00004173"/>
    </source>
</evidence>
<accession>A0A1B9GQM5</accession>
<keyword evidence="2 8" id="KW-0694">RNA-binding</keyword>
<evidence type="ECO:0000313" key="12">
    <source>
        <dbReference type="EMBL" id="OCF33362.1"/>
    </source>
</evidence>
<keyword evidence="3" id="KW-0689">Ribosomal protein</keyword>
<proteinExistence type="inferred from homology"/>
<feature type="domain" description="DRBM" evidence="10">
    <location>
        <begin position="337"/>
        <end position="418"/>
    </location>
</feature>
<dbReference type="SUPFAM" id="SSF69065">
    <property type="entry name" value="RNase III domain-like"/>
    <property type="match status" value="1"/>
</dbReference>
<evidence type="ECO:0000256" key="9">
    <source>
        <dbReference type="SAM" id="MobiDB-lite"/>
    </source>
</evidence>
<evidence type="ECO:0000256" key="7">
    <source>
        <dbReference type="ARBA" id="ARBA00035187"/>
    </source>
</evidence>
<dbReference type="OrthoDB" id="67027at2759"/>
<sequence>MSAASTLLTSTRTRASLSLTPSFTRRLTIASSKRRTPPSICSARSLHTTASIRSATTVSSSSSSKPEPSLIPTSTALSALLSRLSLPANASLHPTLVACLTHPSFFAEQAKGDGQDLQNGEIEELEIAGQGESETASASTSSANNKESNELLATLGNSLLGMFASEHLSTLYPLLPTNALQSAITAYVGPESLSSVARELGVSVQGGGNTGLPGHGRGSNSAGLPIRWSRTVLMEKNWKERMEPGVGSSSFPEKTPVGRRFQKFVKKSSRGDEAEAVVGDNGKKGKRESFEDVIASTVRAFVGLIYQEQGIHAARAFVHAHFLSRALDLSTLFNFKNPLHVLTSVVSSHLAQAGVPVASNQANIERRLLASTGVASQSPLFLVGLFLPSGIKLSEGHGSSKAMAEHRAAVNALLSLFLVRGDQNDAKALGGGIASGSSNGMAAGLGKKIGQFGSGLPSSIHPDRLLEAGKLVGASSLTRTTSAGLDEQTYQGVAWGGKDVLAESGRRRRV</sequence>
<evidence type="ECO:0000256" key="8">
    <source>
        <dbReference type="PROSITE-ProRule" id="PRU00266"/>
    </source>
</evidence>